<evidence type="ECO:0000256" key="1">
    <source>
        <dbReference type="ARBA" id="ARBA00004496"/>
    </source>
</evidence>
<feature type="region of interest" description="Disordered" evidence="5">
    <location>
        <begin position="27"/>
        <end position="97"/>
    </location>
</feature>
<dbReference type="PROSITE" id="PS50294">
    <property type="entry name" value="WD_REPEATS_REGION"/>
    <property type="match status" value="1"/>
</dbReference>
<feature type="compositionally biased region" description="Low complexity" evidence="5">
    <location>
        <begin position="85"/>
        <end position="94"/>
    </location>
</feature>
<organism evidence="6 7">
    <name type="scientific">Leishmania tarentolae</name>
    <name type="common">Sauroleishmania tarentolae</name>
    <dbReference type="NCBI Taxonomy" id="5689"/>
    <lineage>
        <taxon>Eukaryota</taxon>
        <taxon>Discoba</taxon>
        <taxon>Euglenozoa</taxon>
        <taxon>Kinetoplastea</taxon>
        <taxon>Metakinetoplastina</taxon>
        <taxon>Trypanosomatida</taxon>
        <taxon>Trypanosomatidae</taxon>
        <taxon>Leishmaniinae</taxon>
        <taxon>Leishmania</taxon>
        <taxon>lizard Leishmania</taxon>
    </lineage>
</organism>
<dbReference type="InterPro" id="IPR036322">
    <property type="entry name" value="WD40_repeat_dom_sf"/>
</dbReference>
<feature type="compositionally biased region" description="Gly residues" evidence="5">
    <location>
        <begin position="65"/>
        <end position="75"/>
    </location>
</feature>
<dbReference type="GO" id="GO:0005737">
    <property type="term" value="C:cytoplasm"/>
    <property type="evidence" value="ECO:0007669"/>
    <property type="project" value="UniProtKB-SubCell"/>
</dbReference>
<dbReference type="OrthoDB" id="1930760at2759"/>
<dbReference type="SUPFAM" id="SSF50978">
    <property type="entry name" value="WD40 repeat-like"/>
    <property type="match status" value="1"/>
</dbReference>
<dbReference type="InterPro" id="IPR051980">
    <property type="entry name" value="WD_repeat_MORG1"/>
</dbReference>
<keyword evidence="7" id="KW-1185">Reference proteome</keyword>
<dbReference type="PROSITE" id="PS50082">
    <property type="entry name" value="WD_REPEATS_2"/>
    <property type="match status" value="1"/>
</dbReference>
<evidence type="ECO:0000256" key="5">
    <source>
        <dbReference type="SAM" id="MobiDB-lite"/>
    </source>
</evidence>
<dbReference type="EMBL" id="BLBS01000029">
    <property type="protein sequence ID" value="GET88567.1"/>
    <property type="molecule type" value="Genomic_DNA"/>
</dbReference>
<evidence type="ECO:0000256" key="2">
    <source>
        <dbReference type="ARBA" id="ARBA00022490"/>
    </source>
</evidence>
<dbReference type="SMART" id="SM00320">
    <property type="entry name" value="WD40"/>
    <property type="match status" value="3"/>
</dbReference>
<protein>
    <recommendedName>
        <fullName evidence="8">Guanine nucleotide-binding protein subunit beta-like protein</fullName>
    </recommendedName>
</protein>
<dbReference type="Gene3D" id="2.130.10.10">
    <property type="entry name" value="YVTN repeat-like/Quinoprotein amine dehydrogenase"/>
    <property type="match status" value="1"/>
</dbReference>
<evidence type="ECO:0000313" key="6">
    <source>
        <dbReference type="EMBL" id="GET88567.1"/>
    </source>
</evidence>
<reference evidence="6" key="1">
    <citation type="submission" date="2019-11" db="EMBL/GenBank/DDBJ databases">
        <title>Leishmania tarentolae CDS.</title>
        <authorList>
            <person name="Goto Y."/>
            <person name="Yamagishi J."/>
        </authorList>
    </citation>
    <scope>NUCLEOTIDE SEQUENCE [LARGE SCALE GENOMIC DNA]</scope>
    <source>
        <strain evidence="6">Parrot Tar II</strain>
    </source>
</reference>
<evidence type="ECO:0000256" key="4">
    <source>
        <dbReference type="PROSITE-ProRule" id="PRU00221"/>
    </source>
</evidence>
<dbReference type="AlphaFoldDB" id="A0A640KLK3"/>
<dbReference type="PANTHER" id="PTHR22842:SF3">
    <property type="entry name" value="WD REPEAT DOMAIN-CONTAINING PROTEIN 83"/>
    <property type="match status" value="1"/>
</dbReference>
<dbReference type="GO" id="GO:0071013">
    <property type="term" value="C:catalytic step 2 spliceosome"/>
    <property type="evidence" value="ECO:0007669"/>
    <property type="project" value="TreeGrafter"/>
</dbReference>
<sequence length="922" mass="96353">MSNNYSPFSTAPVARGAGMSATYNHQLHHHHHATSSTTNGLMDGLLPPPLGTLSTSVPATAAISRGGGGGGGGGMLPYPIPPPQSQQQHAASASIMNNCGPTGNVSVGMPSSGPAVPAPRSAATLLAEATGAPPPPPAPSRVASNTASMAAAAAAAAGLASGIAGTGAAAPLLGASPVPTMTPGLAALAPTTPESAAATSTAALVSPSFKVFTTSAAAMLSSMAEADGLADPVESAGSIAASSLVGAPVTAAGAAATATPLIPAHPPAINPHSLVEIKFTLPVRQERVDTNEGNAFGFEEESDDDEAEDMFAEMVMLICDHDPLKYPEETELKMRGEEWHTLALEIGDAQRAAAVIKREMSGLDRSDLCNMLKGLASAIVYHNTWSSILPLGIQEKATLRHLVLRIVLTMLVKHRCAPREAEQYVAVLVKMLTVGWVSMKGTLDTVELCLQHDELIYIGLRIIEYSFHKSQRVLELRTALAARPGLARRLAELYATDPRFEVDIALVTRWWRGTPPTIYCSVPMESSQGDSRSNPVTCMAYFGIRDEVVTGDMSGAVTLWGPPGSSRQQSAKNPLGLPHVSVRPRGVVPLPMNCVPVAMAGQRLDGQYLAIAGMPLKSLRPYSKYCRSVAARPSSTSAPATAMAAADGAVDGTGVAGKTGNMATGAAAGTGNTGAIIVITCNENSIRWNKGEIVLRPPGIALTAITAFRNSIVAVGESAVGAAAAAEHGAVGMLTGNASAPHRLSFVDVVSGSVMRQIPKAHNDYITALTVLEESSYVLLSGGRDAAVKMWDPRSREETPVLNTAFCTAPHHEDTISSIHTTNYNIITTDVCGAMVVWDLRKMAAPHKRHKFAYPIAESALIQQNRAALATTRGIVTVALDTLEPQDLYYEGICTRLLANDAGNLLFVARQRELDVFAVSNF</sequence>
<dbReference type="InterPro" id="IPR015943">
    <property type="entry name" value="WD40/YVTN_repeat-like_dom_sf"/>
</dbReference>
<keyword evidence="2" id="KW-0963">Cytoplasm</keyword>
<dbReference type="GO" id="GO:0000398">
    <property type="term" value="P:mRNA splicing, via spliceosome"/>
    <property type="evidence" value="ECO:0007669"/>
    <property type="project" value="TreeGrafter"/>
</dbReference>
<comment type="caution">
    <text evidence="6">The sequence shown here is derived from an EMBL/GenBank/DDBJ whole genome shotgun (WGS) entry which is preliminary data.</text>
</comment>
<dbReference type="VEuPathDB" id="TriTrypDB:LtaPh_2209400"/>
<comment type="subcellular location">
    <subcellularLocation>
        <location evidence="1">Cytoplasm</location>
    </subcellularLocation>
</comment>
<evidence type="ECO:0000313" key="7">
    <source>
        <dbReference type="Proteomes" id="UP000419144"/>
    </source>
</evidence>
<gene>
    <name evidence="6" type="ORF">LtaPh_2209400</name>
</gene>
<accession>A0A640KLK3</accession>
<name>A0A640KLK3_LEITA</name>
<dbReference type="InterPro" id="IPR001680">
    <property type="entry name" value="WD40_rpt"/>
</dbReference>
<evidence type="ECO:0008006" key="8">
    <source>
        <dbReference type="Google" id="ProtNLM"/>
    </source>
</evidence>
<dbReference type="PANTHER" id="PTHR22842">
    <property type="entry name" value="WD40 REPEAT PROTEIN"/>
    <property type="match status" value="1"/>
</dbReference>
<feature type="repeat" description="WD" evidence="4">
    <location>
        <begin position="759"/>
        <end position="801"/>
    </location>
</feature>
<comment type="similarity">
    <text evidence="3">Belongs to the WD repeat MORG1 family.</text>
</comment>
<dbReference type="Proteomes" id="UP000419144">
    <property type="component" value="Unassembled WGS sequence"/>
</dbReference>
<proteinExistence type="inferred from homology"/>
<keyword evidence="4" id="KW-0853">WD repeat</keyword>
<evidence type="ECO:0000256" key="3">
    <source>
        <dbReference type="ARBA" id="ARBA00038145"/>
    </source>
</evidence>